<dbReference type="InterPro" id="IPR036412">
    <property type="entry name" value="HAD-like_sf"/>
</dbReference>
<dbReference type="Gene3D" id="3.40.50.1000">
    <property type="entry name" value="HAD superfamily/HAD-like"/>
    <property type="match status" value="1"/>
</dbReference>
<organism evidence="1 2">
    <name type="scientific">Branchiibius hedensis</name>
    <dbReference type="NCBI Taxonomy" id="672460"/>
    <lineage>
        <taxon>Bacteria</taxon>
        <taxon>Bacillati</taxon>
        <taxon>Actinomycetota</taxon>
        <taxon>Actinomycetes</taxon>
        <taxon>Micrococcales</taxon>
        <taxon>Dermacoccaceae</taxon>
        <taxon>Branchiibius</taxon>
    </lineage>
</organism>
<evidence type="ECO:0000313" key="2">
    <source>
        <dbReference type="Proteomes" id="UP000250028"/>
    </source>
</evidence>
<dbReference type="NCBIfam" id="TIGR01484">
    <property type="entry name" value="HAD-SF-IIB"/>
    <property type="match status" value="1"/>
</dbReference>
<dbReference type="PANTHER" id="PTHR10000:SF8">
    <property type="entry name" value="HAD SUPERFAMILY HYDROLASE-LIKE, TYPE 3"/>
    <property type="match status" value="1"/>
</dbReference>
<keyword evidence="2" id="KW-1185">Reference proteome</keyword>
<reference evidence="2" key="1">
    <citation type="submission" date="2016-10" db="EMBL/GenBank/DDBJ databases">
        <authorList>
            <person name="Varghese N."/>
            <person name="Submissions S."/>
        </authorList>
    </citation>
    <scope>NUCLEOTIDE SEQUENCE [LARGE SCALE GENOMIC DNA]</scope>
    <source>
        <strain evidence="2">DSM 22951</strain>
    </source>
</reference>
<dbReference type="GO" id="GO:0005829">
    <property type="term" value="C:cytosol"/>
    <property type="evidence" value="ECO:0007669"/>
    <property type="project" value="TreeGrafter"/>
</dbReference>
<dbReference type="GO" id="GO:0016791">
    <property type="term" value="F:phosphatase activity"/>
    <property type="evidence" value="ECO:0007669"/>
    <property type="project" value="TreeGrafter"/>
</dbReference>
<protein>
    <recommendedName>
        <fullName evidence="3">HAD-superfamily hydrolase, subfamily IIB</fullName>
    </recommendedName>
</protein>
<evidence type="ECO:0008006" key="3">
    <source>
        <dbReference type="Google" id="ProtNLM"/>
    </source>
</evidence>
<dbReference type="RefSeq" id="WP_170119777.1">
    <property type="nucleotide sequence ID" value="NZ_QGDN01000001.1"/>
</dbReference>
<dbReference type="AlphaFoldDB" id="A0A2Y8ZVA6"/>
<dbReference type="Pfam" id="PF08282">
    <property type="entry name" value="Hydrolase_3"/>
    <property type="match status" value="1"/>
</dbReference>
<dbReference type="InterPro" id="IPR006379">
    <property type="entry name" value="HAD-SF_hydro_IIB"/>
</dbReference>
<proteinExistence type="predicted"/>
<name>A0A2Y8ZVA6_9MICO</name>
<accession>A0A2Y8ZVA6</accession>
<evidence type="ECO:0000313" key="1">
    <source>
        <dbReference type="EMBL" id="SSA34249.1"/>
    </source>
</evidence>
<dbReference type="Gene3D" id="3.30.1240.10">
    <property type="match status" value="1"/>
</dbReference>
<dbReference type="GO" id="GO:0000287">
    <property type="term" value="F:magnesium ion binding"/>
    <property type="evidence" value="ECO:0007669"/>
    <property type="project" value="TreeGrafter"/>
</dbReference>
<dbReference type="EMBL" id="UESZ01000001">
    <property type="protein sequence ID" value="SSA34249.1"/>
    <property type="molecule type" value="Genomic_DNA"/>
</dbReference>
<sequence length="271" mass="28685">MPAPVGIPAALVADVDGTIAGADHQVSPRTLDTLAALERRGVPVILATGRSEANVLSIAREAGLTTPAVACNGALVVDPVTGERLRVRTVAAPEVSTMIDLHRRTGAALTWWTPEQIFVTSERLQAELAQLGDGAIEVVAAPSEPPENVLKIMLNGTPAQLDAIGDIVTESLPRVTRSLPTFWELSAHDADKWGALDWLFRRLEIDPERVLGIGDGGNDVRWLARVGRPVAMANAHPSVRKIAVAVAGHHAAEGAAEFLVQEANFWPGVAS</sequence>
<dbReference type="Proteomes" id="UP000250028">
    <property type="component" value="Unassembled WGS sequence"/>
</dbReference>
<dbReference type="PROSITE" id="PS01229">
    <property type="entry name" value="COF_2"/>
    <property type="match status" value="1"/>
</dbReference>
<dbReference type="SUPFAM" id="SSF56784">
    <property type="entry name" value="HAD-like"/>
    <property type="match status" value="1"/>
</dbReference>
<dbReference type="PANTHER" id="PTHR10000">
    <property type="entry name" value="PHOSPHOSERINE PHOSPHATASE"/>
    <property type="match status" value="1"/>
</dbReference>
<dbReference type="InterPro" id="IPR023214">
    <property type="entry name" value="HAD_sf"/>
</dbReference>
<gene>
    <name evidence="1" type="ORF">SAMN04489750_1557</name>
</gene>